<evidence type="ECO:0000313" key="10">
    <source>
        <dbReference type="EMBL" id="POG54784.1"/>
    </source>
</evidence>
<accession>A0A2P4NNS0</accession>
<dbReference type="Gene3D" id="6.10.250.2860">
    <property type="match status" value="1"/>
</dbReference>
<comment type="subcellular location">
    <subcellularLocation>
        <location evidence="5">Cytoplasm</location>
    </subcellularLocation>
    <text evidence="5">May associate with membranes.</text>
</comment>
<dbReference type="InterPro" id="IPR045498">
    <property type="entry name" value="HflX_C"/>
</dbReference>
<dbReference type="GO" id="GO:0003924">
    <property type="term" value="F:GTPase activity"/>
    <property type="evidence" value="ECO:0007669"/>
    <property type="project" value="UniProtKB-UniRule"/>
</dbReference>
<evidence type="ECO:0000256" key="8">
    <source>
        <dbReference type="SAM" id="Coils"/>
    </source>
</evidence>
<dbReference type="InterPro" id="IPR042108">
    <property type="entry name" value="GTPase_HflX_N_sf"/>
</dbReference>
<dbReference type="SUPFAM" id="SSF52540">
    <property type="entry name" value="P-loop containing nucleoside triphosphate hydrolases"/>
    <property type="match status" value="1"/>
</dbReference>
<keyword evidence="2 5" id="KW-0547">Nucleotide-binding</keyword>
<dbReference type="GO" id="GO:0043022">
    <property type="term" value="F:ribosome binding"/>
    <property type="evidence" value="ECO:0007669"/>
    <property type="project" value="TreeGrafter"/>
</dbReference>
<dbReference type="Gene3D" id="3.40.50.11060">
    <property type="entry name" value="GTPase HflX, N-terminal domain"/>
    <property type="match status" value="1"/>
</dbReference>
<keyword evidence="5" id="KW-0963">Cytoplasm</keyword>
<proteinExistence type="inferred from homology"/>
<feature type="binding site" evidence="6">
    <location>
        <begin position="348"/>
        <end position="350"/>
    </location>
    <ligand>
        <name>GTP</name>
        <dbReference type="ChEBI" id="CHEBI:37565"/>
    </ligand>
</feature>
<dbReference type="Proteomes" id="UP000053621">
    <property type="component" value="Unassembled WGS sequence"/>
</dbReference>
<dbReference type="InterPro" id="IPR032305">
    <property type="entry name" value="GTP-bd_M"/>
</dbReference>
<dbReference type="EMBL" id="LOPW02000017">
    <property type="protein sequence ID" value="POG54784.1"/>
    <property type="molecule type" value="Genomic_DNA"/>
</dbReference>
<organism evidence="10 11">
    <name type="scientific">Haloferax marisrubri</name>
    <dbReference type="NCBI Taxonomy" id="1544719"/>
    <lineage>
        <taxon>Archaea</taxon>
        <taxon>Methanobacteriati</taxon>
        <taxon>Methanobacteriota</taxon>
        <taxon>Stenosarchaea group</taxon>
        <taxon>Halobacteria</taxon>
        <taxon>Halobacteriales</taxon>
        <taxon>Haloferacaceae</taxon>
        <taxon>Haloferax</taxon>
    </lineage>
</organism>
<keyword evidence="1 7" id="KW-0479">Metal-binding</keyword>
<dbReference type="Pfam" id="PF01926">
    <property type="entry name" value="MMR_HSR1"/>
    <property type="match status" value="1"/>
</dbReference>
<keyword evidence="11" id="KW-1185">Reference proteome</keyword>
<comment type="function">
    <text evidence="5">GTPase that associates with the 50S ribosomal subunit and may have a role during protein synthesis or ribosome biogenesis.</text>
</comment>
<evidence type="ECO:0000256" key="7">
    <source>
        <dbReference type="PIRSR" id="PIRSR006809-2"/>
    </source>
</evidence>
<evidence type="ECO:0000259" key="9">
    <source>
        <dbReference type="PROSITE" id="PS51705"/>
    </source>
</evidence>
<feature type="binding site" evidence="6">
    <location>
        <begin position="320"/>
        <end position="323"/>
    </location>
    <ligand>
        <name>GTP</name>
        <dbReference type="ChEBI" id="CHEBI:37565"/>
    </ligand>
</feature>
<keyword evidence="4 5" id="KW-0342">GTP-binding</keyword>
<feature type="binding site" evidence="7">
    <location>
        <position position="200"/>
    </location>
    <ligand>
        <name>Mg(2+)</name>
        <dbReference type="ChEBI" id="CHEBI:18420"/>
    </ligand>
</feature>
<comment type="cofactor">
    <cofactor evidence="7">
        <name>Mg(2+)</name>
        <dbReference type="ChEBI" id="CHEBI:18420"/>
    </cofactor>
</comment>
<dbReference type="PANTHER" id="PTHR10229">
    <property type="entry name" value="GTP-BINDING PROTEIN HFLX"/>
    <property type="match status" value="1"/>
</dbReference>
<evidence type="ECO:0000256" key="2">
    <source>
        <dbReference type="ARBA" id="ARBA00022741"/>
    </source>
</evidence>
<feature type="binding site" evidence="6">
    <location>
        <begin position="254"/>
        <end position="257"/>
    </location>
    <ligand>
        <name>GTP</name>
        <dbReference type="ChEBI" id="CHEBI:37565"/>
    </ligand>
</feature>
<dbReference type="AlphaFoldDB" id="A0A2P4NNS0"/>
<dbReference type="HAMAP" id="MF_00900">
    <property type="entry name" value="GTPase_HflX"/>
    <property type="match status" value="1"/>
</dbReference>
<dbReference type="InterPro" id="IPR025121">
    <property type="entry name" value="GTPase_HflX_N"/>
</dbReference>
<dbReference type="InterPro" id="IPR027417">
    <property type="entry name" value="P-loop_NTPase"/>
</dbReference>
<dbReference type="InterPro" id="IPR006073">
    <property type="entry name" value="GTP-bd"/>
</dbReference>
<gene>
    <name evidence="5 10" type="primary">hflX</name>
    <name evidence="10" type="ORF">AUR65_013745</name>
</gene>
<dbReference type="InterPro" id="IPR030394">
    <property type="entry name" value="G_HFLX_dom"/>
</dbReference>
<dbReference type="Pfam" id="PF13167">
    <property type="entry name" value="GTP-bdg_N"/>
    <property type="match status" value="1"/>
</dbReference>
<evidence type="ECO:0000256" key="3">
    <source>
        <dbReference type="ARBA" id="ARBA00022842"/>
    </source>
</evidence>
<dbReference type="NCBIfam" id="TIGR03156">
    <property type="entry name" value="GTP_HflX"/>
    <property type="match status" value="1"/>
</dbReference>
<dbReference type="RefSeq" id="WP_058567407.1">
    <property type="nucleotide sequence ID" value="NZ_LOPW02000017.1"/>
</dbReference>
<evidence type="ECO:0000256" key="6">
    <source>
        <dbReference type="PIRSR" id="PIRSR006809-1"/>
    </source>
</evidence>
<evidence type="ECO:0000313" key="11">
    <source>
        <dbReference type="Proteomes" id="UP000053621"/>
    </source>
</evidence>
<dbReference type="PIRSF" id="PIRSF006809">
    <property type="entry name" value="GTP-binding_hflX_prd"/>
    <property type="match status" value="1"/>
</dbReference>
<comment type="subunit">
    <text evidence="5">Monomer. Associates with the 50S ribosomal subunit.</text>
</comment>
<feature type="coiled-coil region" evidence="8">
    <location>
        <begin position="110"/>
        <end position="183"/>
    </location>
</feature>
<reference evidence="10" key="1">
    <citation type="submission" date="2017-08" db="EMBL/GenBank/DDBJ databases">
        <title>Haloferax marisrubri sp. nov., isolated from the Discovery deep brine-seawater interface in the Red Sea.</title>
        <authorList>
            <person name="Zhang G."/>
            <person name="Stingl U."/>
        </authorList>
    </citation>
    <scope>NUCLEOTIDE SEQUENCE [LARGE SCALE GENOMIC DNA]</scope>
    <source>
        <strain evidence="10">SB3</strain>
    </source>
</reference>
<dbReference type="OrthoDB" id="10150at2157"/>
<protein>
    <recommendedName>
        <fullName evidence="5">GTPase HflX</fullName>
    </recommendedName>
    <alternativeName>
        <fullName evidence="5">GTP-binding protein HflX</fullName>
    </alternativeName>
</protein>
<dbReference type="GO" id="GO:0005525">
    <property type="term" value="F:GTP binding"/>
    <property type="evidence" value="ECO:0007669"/>
    <property type="project" value="UniProtKB-UniRule"/>
</dbReference>
<dbReference type="Gene3D" id="3.40.50.300">
    <property type="entry name" value="P-loop containing nucleotide triphosphate hydrolases"/>
    <property type="match status" value="1"/>
</dbReference>
<comment type="caution">
    <text evidence="10">The sequence shown here is derived from an EMBL/GenBank/DDBJ whole genome shotgun (WGS) entry which is preliminary data.</text>
</comment>
<comment type="similarity">
    <text evidence="5">Belongs to the TRAFAC class OBG-HflX-like GTPase superfamily. HflX GTPase family.</text>
</comment>
<evidence type="ECO:0000256" key="4">
    <source>
        <dbReference type="ARBA" id="ARBA00023134"/>
    </source>
</evidence>
<keyword evidence="8" id="KW-0175">Coiled coil</keyword>
<sequence length="433" mass="48235">MSRVVVAKRVDRGDADLTEISDLARAAGYEVVGELTQTREEDAAFHFGEGKVGELASLVVREDAAAVVFDNRLGPYQTYNIAQKLPDDVEVIDRFTLILEIFGQRANTRKAQLQVELAELRYELPRAEAKASLAKRDERPGFMGLGEYDESREQDIKAQISRIKNELDAIADKEETRREQRRESGFDLVALAGYTNAGKSTLMQRLAADLEVGQNDDLHPDLDPTAESQDKLFTTLGTTTRRAETGKRDVLLTDTVGFVSDLPHWLVESFKSTLDSVYRADLVLLVVDASEPIEEMREKLVTSHDTLYERNEAPIVTVFNKVDKVAAEELEEKRAALSALAPNPVAVSGLTGENVEELAARVEDELPAWKHERLLLPMADDTMSLVSWLYDHAHVETEEYEGEQVHIEFEARPAIVEKARAKASDLSVPADSA</sequence>
<feature type="domain" description="Hflx-type G" evidence="9">
    <location>
        <begin position="187"/>
        <end position="370"/>
    </location>
</feature>
<dbReference type="GO" id="GO:0046872">
    <property type="term" value="F:metal ion binding"/>
    <property type="evidence" value="ECO:0007669"/>
    <property type="project" value="UniProtKB-KW"/>
</dbReference>
<dbReference type="Pfam" id="PF16360">
    <property type="entry name" value="GTP-bdg_M"/>
    <property type="match status" value="1"/>
</dbReference>
<dbReference type="PROSITE" id="PS51705">
    <property type="entry name" value="G_HFLX"/>
    <property type="match status" value="1"/>
</dbReference>
<dbReference type="CDD" id="cd01878">
    <property type="entry name" value="HflX"/>
    <property type="match status" value="1"/>
</dbReference>
<dbReference type="InterPro" id="IPR016496">
    <property type="entry name" value="GTPase_HflX"/>
</dbReference>
<dbReference type="PANTHER" id="PTHR10229:SF8">
    <property type="entry name" value="GTPASE HFLX"/>
    <property type="match status" value="1"/>
</dbReference>
<dbReference type="GO" id="GO:0005737">
    <property type="term" value="C:cytoplasm"/>
    <property type="evidence" value="ECO:0007669"/>
    <property type="project" value="UniProtKB-SubCell"/>
</dbReference>
<keyword evidence="3 7" id="KW-0460">Magnesium</keyword>
<feature type="binding site" evidence="7">
    <location>
        <position position="235"/>
    </location>
    <ligand>
        <name>Mg(2+)</name>
        <dbReference type="ChEBI" id="CHEBI:18420"/>
    </ligand>
</feature>
<evidence type="ECO:0000256" key="5">
    <source>
        <dbReference type="HAMAP-Rule" id="MF_00900"/>
    </source>
</evidence>
<feature type="binding site" evidence="6">
    <location>
        <begin position="193"/>
        <end position="200"/>
    </location>
    <ligand>
        <name>GTP</name>
        <dbReference type="ChEBI" id="CHEBI:37565"/>
    </ligand>
</feature>
<name>A0A2P4NNS0_9EURY</name>
<dbReference type="Pfam" id="PF19275">
    <property type="entry name" value="HflX_C"/>
    <property type="match status" value="1"/>
</dbReference>
<evidence type="ECO:0000256" key="1">
    <source>
        <dbReference type="ARBA" id="ARBA00022723"/>
    </source>
</evidence>